<keyword evidence="5" id="KW-0694">RNA-binding</keyword>
<dbReference type="Pfam" id="PF10150">
    <property type="entry name" value="RNase_E_G"/>
    <property type="match status" value="1"/>
</dbReference>
<dbReference type="GO" id="GO:0005737">
    <property type="term" value="C:cytoplasm"/>
    <property type="evidence" value="ECO:0007669"/>
    <property type="project" value="TreeGrafter"/>
</dbReference>
<evidence type="ECO:0000259" key="6">
    <source>
        <dbReference type="Pfam" id="PF10150"/>
    </source>
</evidence>
<dbReference type="GO" id="GO:0004540">
    <property type="term" value="F:RNA nuclease activity"/>
    <property type="evidence" value="ECO:0007669"/>
    <property type="project" value="InterPro"/>
</dbReference>
<evidence type="ECO:0000313" key="7">
    <source>
        <dbReference type="EMBL" id="GAG58434.1"/>
    </source>
</evidence>
<dbReference type="GO" id="GO:0006364">
    <property type="term" value="P:rRNA processing"/>
    <property type="evidence" value="ECO:0007669"/>
    <property type="project" value="TreeGrafter"/>
</dbReference>
<keyword evidence="2" id="KW-0479">Metal-binding</keyword>
<accession>X0YQ95</accession>
<dbReference type="PANTHER" id="PTHR30001:SF0">
    <property type="entry name" value="RIBONUCLEASE G"/>
    <property type="match status" value="1"/>
</dbReference>
<keyword evidence="3" id="KW-0378">Hydrolase</keyword>
<evidence type="ECO:0000256" key="2">
    <source>
        <dbReference type="ARBA" id="ARBA00022723"/>
    </source>
</evidence>
<dbReference type="InterPro" id="IPR019307">
    <property type="entry name" value="RNA-bd_AU-1/RNase_E/G"/>
</dbReference>
<dbReference type="Gene3D" id="2.40.50.140">
    <property type="entry name" value="Nucleic acid-binding proteins"/>
    <property type="match status" value="1"/>
</dbReference>
<feature type="domain" description="RNA-binding protein AU-1/Ribonuclease E/G" evidence="6">
    <location>
        <begin position="62"/>
        <end position="328"/>
    </location>
</feature>
<evidence type="ECO:0000256" key="3">
    <source>
        <dbReference type="ARBA" id="ARBA00022801"/>
    </source>
</evidence>
<gene>
    <name evidence="7" type="ORF">S01H4_09714</name>
</gene>
<comment type="cofactor">
    <cofactor evidence="1">
        <name>Mg(2+)</name>
        <dbReference type="ChEBI" id="CHEBI:18420"/>
    </cofactor>
</comment>
<dbReference type="GO" id="GO:0003723">
    <property type="term" value="F:RNA binding"/>
    <property type="evidence" value="ECO:0007669"/>
    <property type="project" value="UniProtKB-KW"/>
</dbReference>
<reference evidence="7" key="1">
    <citation type="journal article" date="2014" name="Front. Microbiol.">
        <title>High frequency of phylogenetically diverse reductive dehalogenase-homologous genes in deep subseafloor sedimentary metagenomes.</title>
        <authorList>
            <person name="Kawai M."/>
            <person name="Futagami T."/>
            <person name="Toyoda A."/>
            <person name="Takaki Y."/>
            <person name="Nishi S."/>
            <person name="Hori S."/>
            <person name="Arai W."/>
            <person name="Tsubouchi T."/>
            <person name="Morono Y."/>
            <person name="Uchiyama I."/>
            <person name="Ito T."/>
            <person name="Fujiyama A."/>
            <person name="Inagaki F."/>
            <person name="Takami H."/>
        </authorList>
    </citation>
    <scope>NUCLEOTIDE SEQUENCE</scope>
    <source>
        <strain evidence="7">Expedition CK06-06</strain>
    </source>
</reference>
<dbReference type="CDD" id="cd04453">
    <property type="entry name" value="S1_RNase_E"/>
    <property type="match status" value="1"/>
</dbReference>
<sequence length="348" mass="39184">DIGEDRNAFLYINEVGLDMDTDNGEEIPKKIQYVLKPDQMIMVQVTKDPMKTKGARLTTFISIPGRYLVLAPFNSGIGVSRRLGGEEKENLRKLAEEIKKEDYGLIVRTAARETDKAKLKKDLKKLIKKWNFIRKKASDLNRPKLISSEHSIVIKLMRDVFSKEFNAIYVDKKVIKREIGRYLWSNGIKFNNIIVHHGKEDLFETFNVNEAIESALERKVWLKSGGFIVIDHGEAMTSIDVNTGKYTSSKSSTQTILRTNLEAAETIASQLRLRDIGGIIVIDFIDMASGKDRNKVLGSFLQCLGSDKTKTEVLQFSKLGLLEMTRKNVSDGILGTMCKTCSHCEGSG</sequence>
<feature type="non-terminal residue" evidence="7">
    <location>
        <position position="1"/>
    </location>
</feature>
<dbReference type="PANTHER" id="PTHR30001">
    <property type="entry name" value="RIBONUCLEASE"/>
    <property type="match status" value="1"/>
</dbReference>
<dbReference type="InterPro" id="IPR004659">
    <property type="entry name" value="RNase_E/G"/>
</dbReference>
<evidence type="ECO:0000256" key="5">
    <source>
        <dbReference type="ARBA" id="ARBA00022884"/>
    </source>
</evidence>
<dbReference type="InterPro" id="IPR012340">
    <property type="entry name" value="NA-bd_OB-fold"/>
</dbReference>
<protein>
    <recommendedName>
        <fullName evidence="6">RNA-binding protein AU-1/Ribonuclease E/G domain-containing protein</fullName>
    </recommendedName>
</protein>
<name>X0YQ95_9ZZZZ</name>
<feature type="non-terminal residue" evidence="7">
    <location>
        <position position="348"/>
    </location>
</feature>
<dbReference type="GO" id="GO:0046872">
    <property type="term" value="F:metal ion binding"/>
    <property type="evidence" value="ECO:0007669"/>
    <property type="project" value="UniProtKB-KW"/>
</dbReference>
<dbReference type="GO" id="GO:0016787">
    <property type="term" value="F:hydrolase activity"/>
    <property type="evidence" value="ECO:0007669"/>
    <property type="project" value="UniProtKB-KW"/>
</dbReference>
<dbReference type="SUPFAM" id="SSF50249">
    <property type="entry name" value="Nucleic acid-binding proteins"/>
    <property type="match status" value="1"/>
</dbReference>
<dbReference type="AlphaFoldDB" id="X0YQ95"/>
<dbReference type="NCBIfam" id="TIGR00757">
    <property type="entry name" value="RNaseEG"/>
    <property type="match status" value="1"/>
</dbReference>
<proteinExistence type="predicted"/>
<comment type="caution">
    <text evidence="7">The sequence shown here is derived from an EMBL/GenBank/DDBJ whole genome shotgun (WGS) entry which is preliminary data.</text>
</comment>
<evidence type="ECO:0000256" key="1">
    <source>
        <dbReference type="ARBA" id="ARBA00001946"/>
    </source>
</evidence>
<organism evidence="7">
    <name type="scientific">marine sediment metagenome</name>
    <dbReference type="NCBI Taxonomy" id="412755"/>
    <lineage>
        <taxon>unclassified sequences</taxon>
        <taxon>metagenomes</taxon>
        <taxon>ecological metagenomes</taxon>
    </lineage>
</organism>
<evidence type="ECO:0000256" key="4">
    <source>
        <dbReference type="ARBA" id="ARBA00022842"/>
    </source>
</evidence>
<dbReference type="EMBL" id="BART01003568">
    <property type="protein sequence ID" value="GAG58434.1"/>
    <property type="molecule type" value="Genomic_DNA"/>
</dbReference>
<keyword evidence="4" id="KW-0460">Magnesium</keyword>